<feature type="domain" description="Bacterial alpha-L-rhamnosidase N-terminal" evidence="5">
    <location>
        <begin position="132"/>
        <end position="257"/>
    </location>
</feature>
<dbReference type="Pfam" id="PF08531">
    <property type="entry name" value="Bac_rhamnosid_N"/>
    <property type="match status" value="1"/>
</dbReference>
<dbReference type="InterPro" id="IPR008928">
    <property type="entry name" value="6-hairpin_glycosidase_sf"/>
</dbReference>
<dbReference type="EC" id="3.2.1.40" evidence="2"/>
<protein>
    <recommendedName>
        <fullName evidence="2">alpha-L-rhamnosidase</fullName>
        <ecNumber evidence="2">3.2.1.40</ecNumber>
    </recommendedName>
</protein>
<dbReference type="Gene3D" id="1.50.10.10">
    <property type="match status" value="1"/>
</dbReference>
<accession>I6YTF1</accession>
<dbReference type="Pfam" id="PF17389">
    <property type="entry name" value="Bac_rhamnosid6H"/>
    <property type="match status" value="1"/>
</dbReference>
<feature type="domain" description="Alpha-L-rhamnosidase concanavalin-like" evidence="4">
    <location>
        <begin position="295"/>
        <end position="390"/>
    </location>
</feature>
<dbReference type="InterPro" id="IPR008902">
    <property type="entry name" value="Rhamnosid_concanavalin"/>
</dbReference>
<keyword evidence="3" id="KW-0378">Hydrolase</keyword>
<dbReference type="PANTHER" id="PTHR33307">
    <property type="entry name" value="ALPHA-RHAMNOSIDASE (EUROFUNG)"/>
    <property type="match status" value="1"/>
</dbReference>
<comment type="catalytic activity">
    <reaction evidence="1">
        <text>Hydrolysis of terminal non-reducing alpha-L-rhamnose residues in alpha-L-rhamnosides.</text>
        <dbReference type="EC" id="3.2.1.40"/>
    </reaction>
</comment>
<evidence type="ECO:0000259" key="5">
    <source>
        <dbReference type="Pfam" id="PF08531"/>
    </source>
</evidence>
<dbReference type="Pfam" id="PF25788">
    <property type="entry name" value="Ig_Rha78A_N"/>
    <property type="match status" value="1"/>
</dbReference>
<dbReference type="InterPro" id="IPR035396">
    <property type="entry name" value="Bac_rhamnosid6H"/>
</dbReference>
<dbReference type="Pfam" id="PF05592">
    <property type="entry name" value="Bac_rhamnosid"/>
    <property type="match status" value="1"/>
</dbReference>
<sequence>MKLNDLRVCNLTEPLGFTMEEPVFSWTVEEAAGRQLGASLEICAKGETVYDSGENPSADSLGWAVPLELLPRTRYDYTLRIGTADGQYAEASSSFETGKRDEPWTGSWISPAQDRNSALLRRRFFCEKREGAARLYLCGLGVYEAYLNGEKIGEEYLAPGYHAYDFHLAVQTYDVTALLREGENSLVIALGEGWFKGRLGFEGGYTNLYGDRLYAIAELWQGDTLLTATDENWEELRSPIRFANIYDGETWDARIQPEIVGPAELVAPEGCGPLQDRVGLPVVECDRFPVKELIRTPKGGTILDFGQNLTGWVRFSCALQEGASISLTAGEILQDGEFYHENYRTAVSRFTYISDGTAREVRPHFTFFGFRYMKVDCDHPVRPEDFTAVHLRSAVPQIVTLHTGSAPVNRLFQNALWGMKDNFLDVPSDCPQRDERLGWTGDAQAISATACQSLYMPAFYRKYLWDMRAEQSTLEGSVPNVVPRIKQGMIGEHGSSPWADAAVIIPWNVWSYYGSWELLRETYPGMKAWVDCQRRREEALGGEHLVKDGFHFADWLALDNPQPGPFGATDPLFIASAYYFRCAQIVAEAAEILSLPEADEYRMLAAEILRALREKYFDETSLCRIQTQTAAALALVFGLTEDPTAQGRRLRELVAENGDHLNTGFVGTPILCEALSMSGHHDAAVTLLLQEDYPSWLYSVKLGATTIWERWNSVLPDGHMNPEGMNSLNHYTYGSVAGWMISWLCGLRPDAPGYRRAVLEPRPDRRLGQARVELDTAAGRFVSAWRYDGNKLCYEFCVPFGAEAELRLPGREAKTLTPGSYHWEEEA</sequence>
<dbReference type="InterPro" id="IPR012341">
    <property type="entry name" value="6hp_glycosidase-like_sf"/>
</dbReference>
<organism evidence="8">
    <name type="scientific">uncultured bacterium r_07</name>
    <dbReference type="NCBI Taxonomy" id="1132281"/>
    <lineage>
        <taxon>Bacteria</taxon>
        <taxon>environmental samples</taxon>
    </lineage>
</organism>
<evidence type="ECO:0000256" key="1">
    <source>
        <dbReference type="ARBA" id="ARBA00001445"/>
    </source>
</evidence>
<evidence type="ECO:0000259" key="4">
    <source>
        <dbReference type="Pfam" id="PF05592"/>
    </source>
</evidence>
<dbReference type="Pfam" id="PF17390">
    <property type="entry name" value="Bac_rhamnosid_C"/>
    <property type="match status" value="1"/>
</dbReference>
<dbReference type="InterPro" id="IPR035398">
    <property type="entry name" value="Bac_rhamnosid_C"/>
</dbReference>
<reference evidence="8" key="1">
    <citation type="journal article" date="2012" name="PLoS ONE">
        <title>Functional metagenomics unveils a multifunctional glycosyl hydrolase from the family 43 catalysing the breakdown of plant polymers in the calf rumen.</title>
        <authorList>
            <person name="Ferrer M."/>
            <person name="Ghazi A."/>
            <person name="Beloqui A."/>
            <person name="Vieites J.M."/>
            <person name="Lopez-Cortes N."/>
            <person name="Marin-Navarro J."/>
            <person name="Nechitaylo T.Y."/>
            <person name="Guazzaroni M.E."/>
            <person name="Polaina J."/>
            <person name="Waliczek A."/>
            <person name="Chernikova T.N."/>
            <person name="Reva O.N."/>
            <person name="Golyshina O.V."/>
            <person name="Golyshin P.N."/>
        </authorList>
    </citation>
    <scope>NUCLEOTIDE SEQUENCE</scope>
</reference>
<dbReference type="PIRSF" id="PIRSF010631">
    <property type="entry name" value="A-rhamnsds"/>
    <property type="match status" value="1"/>
</dbReference>
<dbReference type="Gene3D" id="2.60.120.260">
    <property type="entry name" value="Galactose-binding domain-like"/>
    <property type="match status" value="2"/>
</dbReference>
<feature type="domain" description="Alpha-L-rhamnosidase C-terminal" evidence="7">
    <location>
        <begin position="746"/>
        <end position="816"/>
    </location>
</feature>
<proteinExistence type="predicted"/>
<dbReference type="InterPro" id="IPR013737">
    <property type="entry name" value="Bac_rhamnosid_N"/>
</dbReference>
<dbReference type="Gene3D" id="2.60.40.10">
    <property type="entry name" value="Immunoglobulins"/>
    <property type="match status" value="1"/>
</dbReference>
<evidence type="ECO:0000256" key="2">
    <source>
        <dbReference type="ARBA" id="ARBA00012652"/>
    </source>
</evidence>
<dbReference type="EMBL" id="JQ303342">
    <property type="protein sequence ID" value="AFN57704.1"/>
    <property type="molecule type" value="Genomic_DNA"/>
</dbReference>
<name>I6YTF1_9BACT</name>
<dbReference type="InterPro" id="IPR013783">
    <property type="entry name" value="Ig-like_fold"/>
</dbReference>
<dbReference type="SUPFAM" id="SSF48208">
    <property type="entry name" value="Six-hairpin glycosidases"/>
    <property type="match status" value="1"/>
</dbReference>
<dbReference type="GO" id="GO:0030596">
    <property type="term" value="F:alpha-L-rhamnosidase activity"/>
    <property type="evidence" value="ECO:0007669"/>
    <property type="project" value="UniProtKB-EC"/>
</dbReference>
<evidence type="ECO:0000259" key="6">
    <source>
        <dbReference type="Pfam" id="PF17389"/>
    </source>
</evidence>
<evidence type="ECO:0000256" key="3">
    <source>
        <dbReference type="ARBA" id="ARBA00022801"/>
    </source>
</evidence>
<dbReference type="Gene3D" id="2.60.420.10">
    <property type="entry name" value="Maltose phosphorylase, domain 3"/>
    <property type="match status" value="1"/>
</dbReference>
<dbReference type="GO" id="GO:0005975">
    <property type="term" value="P:carbohydrate metabolic process"/>
    <property type="evidence" value="ECO:0007669"/>
    <property type="project" value="InterPro"/>
</dbReference>
<dbReference type="AlphaFoldDB" id="I6YTF1"/>
<evidence type="ECO:0000313" key="8">
    <source>
        <dbReference type="EMBL" id="AFN57704.1"/>
    </source>
</evidence>
<feature type="domain" description="Alpha-L-rhamnosidase six-hairpin glycosidase" evidence="6">
    <location>
        <begin position="397"/>
        <end position="741"/>
    </location>
</feature>
<dbReference type="PANTHER" id="PTHR33307:SF6">
    <property type="entry name" value="ALPHA-RHAMNOSIDASE (EUROFUNG)-RELATED"/>
    <property type="match status" value="1"/>
</dbReference>
<dbReference type="InterPro" id="IPR016007">
    <property type="entry name" value="Alpha_rhamnosid"/>
</dbReference>
<evidence type="ECO:0000259" key="7">
    <source>
        <dbReference type="Pfam" id="PF17390"/>
    </source>
</evidence>